<dbReference type="CDD" id="cd00995">
    <property type="entry name" value="PBP2_NikA_DppA_OppA_like"/>
    <property type="match status" value="1"/>
</dbReference>
<proteinExistence type="inferred from homology"/>
<feature type="region of interest" description="Disordered" evidence="5">
    <location>
        <begin position="1"/>
        <end position="23"/>
    </location>
</feature>
<keyword evidence="6" id="KW-1133">Transmembrane helix</keyword>
<gene>
    <name evidence="8" type="ORF">ISU07_22390</name>
</gene>
<dbReference type="Proteomes" id="UP000640489">
    <property type="component" value="Unassembled WGS sequence"/>
</dbReference>
<sequence length="649" mass="70119">MRDVLVRGTSGDGRAVRSRVRSGHGRQRTRLLAALALVATALLPAAALQPAPANAADGGTFTVALTNEVDSFNPFLGIEATSFEMWALMYDYLIGYSMKDMSPTPALATEWDTSDDGLTWTFHMRDDVTWSDGEPLTANDVAYTYNRVLDGGPEAATWSSYLVGVQKIEATDDTTVVLTLKKPNAVLPLLPIPIVPEHVWKDVSEKAVKSYANEPKDGTVVGSGPFRLVEGTAGGSTYRFEANPDYWKGAPHVDEVVYRVYKSEDPAVQALVKGEVDFVEGISALQVKSLQGKEGITAQNGDSPGFDEIAFNTGSVDLDTGKPIGDPNPAVLDPKFRFALNFAIDRDQLIRTVYQGAGQPGATIIPPAYPEYQWTSDDPDAFAYNPEKAAQLLDEAGYVVGSDGKRTMPDGSPIGTLRLAARSDSETSLDVMNYFKEWLADLDIDSKVETYESSKLTDVILEGTFDTFEWGWYVEPDPDSMLSYLTCGQRGNWSDSWYCNDAYDELYQSQHVEMDDAKRADDVKQMQALLYDDAPYLVTAYSSIGEAFRSDRFACFQPQPDPGGIWLIQYGSQNYLNLRPAADAGDCDGLPDAVGAVDSSGNGGTPGTKGSDDGGGSGAMIGVGVLAGLAVVVGGIALVRRRATADDRE</sequence>
<dbReference type="Gene3D" id="3.40.190.10">
    <property type="entry name" value="Periplasmic binding protein-like II"/>
    <property type="match status" value="1"/>
</dbReference>
<name>A0A930VJB7_9ACTN</name>
<evidence type="ECO:0000256" key="6">
    <source>
        <dbReference type="SAM" id="Phobius"/>
    </source>
</evidence>
<dbReference type="Pfam" id="PF00496">
    <property type="entry name" value="SBP_bac_5"/>
    <property type="match status" value="1"/>
</dbReference>
<feature type="transmembrane region" description="Helical" evidence="6">
    <location>
        <begin position="619"/>
        <end position="639"/>
    </location>
</feature>
<evidence type="ECO:0000259" key="7">
    <source>
        <dbReference type="Pfam" id="PF00496"/>
    </source>
</evidence>
<evidence type="ECO:0000256" key="1">
    <source>
        <dbReference type="ARBA" id="ARBA00004196"/>
    </source>
</evidence>
<dbReference type="InterPro" id="IPR000914">
    <property type="entry name" value="SBP_5_dom"/>
</dbReference>
<dbReference type="AlphaFoldDB" id="A0A930VJB7"/>
<reference evidence="8" key="1">
    <citation type="submission" date="2020-11" db="EMBL/GenBank/DDBJ databases">
        <title>Nocardioides sp. nov., isolated from Soil of Cynanchum wilfordii Hemsley rhizosphere.</title>
        <authorList>
            <person name="Lee J.-S."/>
            <person name="Suh M.K."/>
            <person name="Kim J.-S."/>
        </authorList>
    </citation>
    <scope>NUCLEOTIDE SEQUENCE</scope>
    <source>
        <strain evidence="8">KCTC 19275</strain>
    </source>
</reference>
<evidence type="ECO:0000256" key="5">
    <source>
        <dbReference type="SAM" id="MobiDB-lite"/>
    </source>
</evidence>
<dbReference type="GO" id="GO:0015833">
    <property type="term" value="P:peptide transport"/>
    <property type="evidence" value="ECO:0007669"/>
    <property type="project" value="TreeGrafter"/>
</dbReference>
<keyword evidence="6" id="KW-0472">Membrane</keyword>
<keyword evidence="6" id="KW-0812">Transmembrane</keyword>
<accession>A0A930VJB7</accession>
<dbReference type="PANTHER" id="PTHR30290">
    <property type="entry name" value="PERIPLASMIC BINDING COMPONENT OF ABC TRANSPORTER"/>
    <property type="match status" value="1"/>
</dbReference>
<evidence type="ECO:0000256" key="4">
    <source>
        <dbReference type="ARBA" id="ARBA00022729"/>
    </source>
</evidence>
<evidence type="ECO:0000313" key="9">
    <source>
        <dbReference type="Proteomes" id="UP000640489"/>
    </source>
</evidence>
<feature type="domain" description="Solute-binding protein family 5" evidence="7">
    <location>
        <begin position="103"/>
        <end position="490"/>
    </location>
</feature>
<keyword evidence="3" id="KW-0813">Transport</keyword>
<dbReference type="SUPFAM" id="SSF53850">
    <property type="entry name" value="Periplasmic binding protein-like II"/>
    <property type="match status" value="1"/>
</dbReference>
<keyword evidence="4" id="KW-0732">Signal</keyword>
<evidence type="ECO:0000256" key="3">
    <source>
        <dbReference type="ARBA" id="ARBA00022448"/>
    </source>
</evidence>
<organism evidence="8 9">
    <name type="scientific">Nocardioides islandensis</name>
    <dbReference type="NCBI Taxonomy" id="433663"/>
    <lineage>
        <taxon>Bacteria</taxon>
        <taxon>Bacillati</taxon>
        <taxon>Actinomycetota</taxon>
        <taxon>Actinomycetes</taxon>
        <taxon>Propionibacteriales</taxon>
        <taxon>Nocardioidaceae</taxon>
        <taxon>Nocardioides</taxon>
    </lineage>
</organism>
<protein>
    <submittedName>
        <fullName evidence="8">ABC transporter substrate-binding protein</fullName>
    </submittedName>
</protein>
<comment type="subcellular location">
    <subcellularLocation>
        <location evidence="1">Cell envelope</location>
    </subcellularLocation>
</comment>
<dbReference type="Gene3D" id="3.10.105.10">
    <property type="entry name" value="Dipeptide-binding Protein, Domain 3"/>
    <property type="match status" value="1"/>
</dbReference>
<comment type="similarity">
    <text evidence="2">Belongs to the bacterial solute-binding protein 5 family.</text>
</comment>
<evidence type="ECO:0000256" key="2">
    <source>
        <dbReference type="ARBA" id="ARBA00005695"/>
    </source>
</evidence>
<dbReference type="RefSeq" id="WP_194709079.1">
    <property type="nucleotide sequence ID" value="NZ_JADKPN010000020.1"/>
</dbReference>
<dbReference type="EMBL" id="JADKPN010000020">
    <property type="protein sequence ID" value="MBF4765893.1"/>
    <property type="molecule type" value="Genomic_DNA"/>
</dbReference>
<comment type="caution">
    <text evidence="8">The sequence shown here is derived from an EMBL/GenBank/DDBJ whole genome shotgun (WGS) entry which is preliminary data.</text>
</comment>
<evidence type="ECO:0000313" key="8">
    <source>
        <dbReference type="EMBL" id="MBF4765893.1"/>
    </source>
</evidence>
<feature type="region of interest" description="Disordered" evidence="5">
    <location>
        <begin position="590"/>
        <end position="614"/>
    </location>
</feature>
<dbReference type="PANTHER" id="PTHR30290:SF10">
    <property type="entry name" value="PERIPLASMIC OLIGOPEPTIDE-BINDING PROTEIN-RELATED"/>
    <property type="match status" value="1"/>
</dbReference>
<keyword evidence="9" id="KW-1185">Reference proteome</keyword>
<dbReference type="GO" id="GO:1904680">
    <property type="term" value="F:peptide transmembrane transporter activity"/>
    <property type="evidence" value="ECO:0007669"/>
    <property type="project" value="TreeGrafter"/>
</dbReference>
<dbReference type="GO" id="GO:0030313">
    <property type="term" value="C:cell envelope"/>
    <property type="evidence" value="ECO:0007669"/>
    <property type="project" value="UniProtKB-SubCell"/>
</dbReference>
<feature type="compositionally biased region" description="Gly residues" evidence="5">
    <location>
        <begin position="601"/>
        <end position="614"/>
    </location>
</feature>
<dbReference type="InterPro" id="IPR039424">
    <property type="entry name" value="SBP_5"/>
</dbReference>